<keyword evidence="4 9" id="KW-0997">Cell inner membrane</keyword>
<keyword evidence="6 9" id="KW-0378">Hydrolase</keyword>
<evidence type="ECO:0000313" key="11">
    <source>
        <dbReference type="EMBL" id="TWB23479.1"/>
    </source>
</evidence>
<comment type="similarity">
    <text evidence="2 9">Belongs to the inositol monophosphatase superfamily. CysQ family.</text>
</comment>
<feature type="binding site" evidence="9">
    <location>
        <position position="76"/>
    </location>
    <ligand>
        <name>Mg(2+)</name>
        <dbReference type="ChEBI" id="CHEBI:18420"/>
        <label>1</label>
    </ligand>
</feature>
<gene>
    <name evidence="9" type="primary">cysQ</name>
    <name evidence="11" type="ORF">FBZ89_102235</name>
</gene>
<dbReference type="EMBL" id="VITN01000002">
    <property type="protein sequence ID" value="TWB23479.1"/>
    <property type="molecule type" value="Genomic_DNA"/>
</dbReference>
<evidence type="ECO:0000256" key="9">
    <source>
        <dbReference type="HAMAP-Rule" id="MF_02095"/>
    </source>
</evidence>
<organism evidence="11 12">
    <name type="scientific">Nitrospirillum amazonense</name>
    <dbReference type="NCBI Taxonomy" id="28077"/>
    <lineage>
        <taxon>Bacteria</taxon>
        <taxon>Pseudomonadati</taxon>
        <taxon>Pseudomonadota</taxon>
        <taxon>Alphaproteobacteria</taxon>
        <taxon>Rhodospirillales</taxon>
        <taxon>Azospirillaceae</taxon>
        <taxon>Nitrospirillum</taxon>
    </lineage>
</organism>
<dbReference type="CDD" id="cd01638">
    <property type="entry name" value="CysQ"/>
    <property type="match status" value="1"/>
</dbReference>
<dbReference type="PROSITE" id="PS00629">
    <property type="entry name" value="IMP_1"/>
    <property type="match status" value="1"/>
</dbReference>
<feature type="binding site" evidence="9">
    <location>
        <begin position="99"/>
        <end position="102"/>
    </location>
    <ligand>
        <name>substrate</name>
    </ligand>
</feature>
<feature type="binding site" evidence="9">
    <location>
        <position position="226"/>
    </location>
    <ligand>
        <name>substrate</name>
    </ligand>
</feature>
<evidence type="ECO:0000256" key="2">
    <source>
        <dbReference type="ARBA" id="ARBA00005289"/>
    </source>
</evidence>
<comment type="subcellular location">
    <subcellularLocation>
        <location evidence="9">Cell inner membrane</location>
        <topology evidence="9">Peripheral membrane protein</topology>
        <orientation evidence="9">Cytoplasmic side</orientation>
    </subcellularLocation>
</comment>
<dbReference type="PROSITE" id="PS00630">
    <property type="entry name" value="IMP_2"/>
    <property type="match status" value="1"/>
</dbReference>
<keyword evidence="8 9" id="KW-0472">Membrane</keyword>
<dbReference type="GO" id="GO:0046854">
    <property type="term" value="P:phosphatidylinositol phosphate biosynthetic process"/>
    <property type="evidence" value="ECO:0007669"/>
    <property type="project" value="InterPro"/>
</dbReference>
<evidence type="ECO:0000256" key="4">
    <source>
        <dbReference type="ARBA" id="ARBA00022519"/>
    </source>
</evidence>
<feature type="binding site" evidence="9">
    <location>
        <position position="97"/>
    </location>
    <ligand>
        <name>Mg(2+)</name>
        <dbReference type="ChEBI" id="CHEBI:18420"/>
        <label>1</label>
    </ligand>
</feature>
<dbReference type="NCBIfam" id="TIGR01331">
    <property type="entry name" value="bisphos_cysQ"/>
    <property type="match status" value="1"/>
</dbReference>
<keyword evidence="3 9" id="KW-1003">Cell membrane</keyword>
<sequence length="266" mass="27759">MTTVPDLARMDLVALLDDIAALAVEAGHATLPFYEGDHGATAKSDGSPVTLADHAAEAVILPGLARLTPAIPAVSEEAAERGEIPAVAARQPFWLVDPLDGTKEFIKRNGEFTVNIALVDKGQPVLGVVYAPASGELFAGSLAPKPLAWRQRAGGERETIACRPQPRAGVTVVSSRSHANDEALAAYLKAYSVAETLACGSSVKFCRIAEGVADLYPRFGPTCEWDTAAGHAVLLAAGGGMTTPEGDPFRYGKAGFRNGPFIAHGK</sequence>
<evidence type="ECO:0000313" key="12">
    <source>
        <dbReference type="Proteomes" id="UP000319859"/>
    </source>
</evidence>
<feature type="binding site" evidence="10">
    <location>
        <position position="226"/>
    </location>
    <ligand>
        <name>Mg(2+)</name>
        <dbReference type="ChEBI" id="CHEBI:18420"/>
        <label>1</label>
        <note>catalytic</note>
    </ligand>
</feature>
<feature type="binding site" evidence="10">
    <location>
        <position position="100"/>
    </location>
    <ligand>
        <name>Mg(2+)</name>
        <dbReference type="ChEBI" id="CHEBI:18420"/>
        <label>1</label>
        <note>catalytic</note>
    </ligand>
</feature>
<dbReference type="InterPro" id="IPR020550">
    <property type="entry name" value="Inositol_monophosphatase_CS"/>
</dbReference>
<dbReference type="Gene3D" id="3.30.540.10">
    <property type="entry name" value="Fructose-1,6-Bisphosphatase, subunit A, domain 1"/>
    <property type="match status" value="1"/>
</dbReference>
<dbReference type="SUPFAM" id="SSF56655">
    <property type="entry name" value="Carbohydrate phosphatase"/>
    <property type="match status" value="1"/>
</dbReference>
<dbReference type="GO" id="GO:0000103">
    <property type="term" value="P:sulfate assimilation"/>
    <property type="evidence" value="ECO:0007669"/>
    <property type="project" value="TreeGrafter"/>
</dbReference>
<dbReference type="GO" id="GO:0008441">
    <property type="term" value="F:3'(2'),5'-bisphosphate nucleotidase activity"/>
    <property type="evidence" value="ECO:0007669"/>
    <property type="project" value="UniProtKB-UniRule"/>
</dbReference>
<dbReference type="InterPro" id="IPR000760">
    <property type="entry name" value="Inositol_monophosphatase-like"/>
</dbReference>
<dbReference type="EC" id="3.1.3.7" evidence="9"/>
<dbReference type="PRINTS" id="PR00377">
    <property type="entry name" value="IMPHPHTASES"/>
</dbReference>
<comment type="caution">
    <text evidence="11">The sequence shown here is derived from an EMBL/GenBank/DDBJ whole genome shotgun (WGS) entry which is preliminary data.</text>
</comment>
<evidence type="ECO:0000256" key="5">
    <source>
        <dbReference type="ARBA" id="ARBA00022723"/>
    </source>
</evidence>
<dbReference type="GO" id="GO:0050427">
    <property type="term" value="P:3'-phosphoadenosine 5'-phosphosulfate metabolic process"/>
    <property type="evidence" value="ECO:0007669"/>
    <property type="project" value="TreeGrafter"/>
</dbReference>
<evidence type="ECO:0000256" key="7">
    <source>
        <dbReference type="ARBA" id="ARBA00022842"/>
    </source>
</evidence>
<feature type="binding site" evidence="10">
    <location>
        <position position="97"/>
    </location>
    <ligand>
        <name>Mg(2+)</name>
        <dbReference type="ChEBI" id="CHEBI:18420"/>
        <label>1</label>
        <note>catalytic</note>
    </ligand>
</feature>
<feature type="binding site" evidence="9">
    <location>
        <position position="226"/>
    </location>
    <ligand>
        <name>Mg(2+)</name>
        <dbReference type="ChEBI" id="CHEBI:18420"/>
        <label>2</label>
    </ligand>
</feature>
<evidence type="ECO:0000256" key="10">
    <source>
        <dbReference type="PIRSR" id="PIRSR600760-2"/>
    </source>
</evidence>
<dbReference type="Proteomes" id="UP000319859">
    <property type="component" value="Unassembled WGS sequence"/>
</dbReference>
<dbReference type="RefSeq" id="WP_145748686.1">
    <property type="nucleotide sequence ID" value="NZ_VITN01000002.1"/>
</dbReference>
<feature type="binding site" evidence="9">
    <location>
        <position position="99"/>
    </location>
    <ligand>
        <name>Mg(2+)</name>
        <dbReference type="ChEBI" id="CHEBI:18420"/>
        <label>1</label>
    </ligand>
</feature>
<keyword evidence="5 9" id="KW-0479">Metal-binding</keyword>
<reference evidence="11 12" key="1">
    <citation type="submission" date="2019-06" db="EMBL/GenBank/DDBJ databases">
        <title>Genomic Encyclopedia of Type Strains, Phase IV (KMG-V): Genome sequencing to study the core and pangenomes of soil and plant-associated prokaryotes.</title>
        <authorList>
            <person name="Whitman W."/>
        </authorList>
    </citation>
    <scope>NUCLEOTIDE SEQUENCE [LARGE SCALE GENOMIC DNA]</scope>
    <source>
        <strain evidence="11 12">BR 11880</strain>
    </source>
</reference>
<dbReference type="PANTHER" id="PTHR43028:SF5">
    <property type="entry name" value="3'(2'),5'-BISPHOSPHATE NUCLEOTIDASE 1"/>
    <property type="match status" value="1"/>
</dbReference>
<comment type="cofactor">
    <cofactor evidence="9 10">
        <name>Mg(2+)</name>
        <dbReference type="ChEBI" id="CHEBI:18420"/>
    </cofactor>
</comment>
<dbReference type="OrthoDB" id="9785695at2"/>
<dbReference type="AlphaFoldDB" id="A0A560FPD2"/>
<comment type="catalytic activity">
    <reaction evidence="1 9">
        <text>adenosine 3',5'-bisphosphate + H2O = AMP + phosphate</text>
        <dbReference type="Rhea" id="RHEA:10040"/>
        <dbReference type="ChEBI" id="CHEBI:15377"/>
        <dbReference type="ChEBI" id="CHEBI:43474"/>
        <dbReference type="ChEBI" id="CHEBI:58343"/>
        <dbReference type="ChEBI" id="CHEBI:456215"/>
        <dbReference type="EC" id="3.1.3.7"/>
    </reaction>
</comment>
<dbReference type="GO" id="GO:0005886">
    <property type="term" value="C:plasma membrane"/>
    <property type="evidence" value="ECO:0007669"/>
    <property type="project" value="UniProtKB-SubCell"/>
</dbReference>
<dbReference type="Gene3D" id="3.40.190.80">
    <property type="match status" value="1"/>
</dbReference>
<name>A0A560FPD2_9PROT</name>
<dbReference type="InterPro" id="IPR006240">
    <property type="entry name" value="CysQ"/>
</dbReference>
<dbReference type="Pfam" id="PF00459">
    <property type="entry name" value="Inositol_P"/>
    <property type="match status" value="1"/>
</dbReference>
<protein>
    <recommendedName>
        <fullName evidence="9">3'(2'),5'-bisphosphate nucleotidase CysQ</fullName>
        <ecNumber evidence="9">3.1.3.7</ecNumber>
    </recommendedName>
    <alternativeName>
        <fullName evidence="9">3'(2'),5-bisphosphonucleoside 3'(2')-phosphohydrolase</fullName>
    </alternativeName>
    <alternativeName>
        <fullName evidence="9">3'-phosphoadenosine 5'-phosphate phosphatase</fullName>
        <shortName evidence="9">PAP phosphatase</shortName>
    </alternativeName>
</protein>
<accession>A0A560FPD2</accession>
<evidence type="ECO:0000256" key="8">
    <source>
        <dbReference type="ARBA" id="ARBA00023136"/>
    </source>
</evidence>
<proteinExistence type="inferred from homology"/>
<dbReference type="InterPro" id="IPR020583">
    <property type="entry name" value="Inositol_monoP_metal-BS"/>
</dbReference>
<feature type="binding site" evidence="10">
    <location>
        <position position="76"/>
    </location>
    <ligand>
        <name>Mg(2+)</name>
        <dbReference type="ChEBI" id="CHEBI:18420"/>
        <label>1</label>
        <note>catalytic</note>
    </ligand>
</feature>
<dbReference type="HAMAP" id="MF_02095">
    <property type="entry name" value="CysQ"/>
    <property type="match status" value="1"/>
</dbReference>
<dbReference type="InterPro" id="IPR050725">
    <property type="entry name" value="CysQ/Inositol_MonoPase"/>
</dbReference>
<keyword evidence="7 9" id="KW-0460">Magnesium</keyword>
<feature type="binding site" evidence="10">
    <location>
        <position position="99"/>
    </location>
    <ligand>
        <name>Mg(2+)</name>
        <dbReference type="ChEBI" id="CHEBI:18420"/>
        <label>1</label>
        <note>catalytic</note>
    </ligand>
</feature>
<feature type="binding site" evidence="9">
    <location>
        <position position="97"/>
    </location>
    <ligand>
        <name>Mg(2+)</name>
        <dbReference type="ChEBI" id="CHEBI:18420"/>
        <label>2</label>
    </ligand>
</feature>
<dbReference type="PANTHER" id="PTHR43028">
    <property type="entry name" value="3'(2'),5'-BISPHOSPHATE NUCLEOTIDASE 1"/>
    <property type="match status" value="1"/>
</dbReference>
<evidence type="ECO:0000256" key="3">
    <source>
        <dbReference type="ARBA" id="ARBA00022475"/>
    </source>
</evidence>
<dbReference type="GO" id="GO:0000287">
    <property type="term" value="F:magnesium ion binding"/>
    <property type="evidence" value="ECO:0007669"/>
    <property type="project" value="UniProtKB-UniRule"/>
</dbReference>
<feature type="binding site" evidence="9">
    <location>
        <position position="100"/>
    </location>
    <ligand>
        <name>Mg(2+)</name>
        <dbReference type="ChEBI" id="CHEBI:18420"/>
        <label>2</label>
    </ligand>
</feature>
<evidence type="ECO:0000256" key="6">
    <source>
        <dbReference type="ARBA" id="ARBA00022801"/>
    </source>
</evidence>
<evidence type="ECO:0000256" key="1">
    <source>
        <dbReference type="ARBA" id="ARBA00001625"/>
    </source>
</evidence>
<comment type="function">
    <text evidence="9">Converts adenosine-3',5'-bisphosphate (PAP) to AMP.</text>
</comment>
<feature type="binding site" evidence="9">
    <location>
        <position position="76"/>
    </location>
    <ligand>
        <name>substrate</name>
    </ligand>
</feature>